<dbReference type="PANTHER" id="PTHR12849:SF0">
    <property type="entry name" value="LARIAT DEBRANCHING ENZYME"/>
    <property type="match status" value="1"/>
</dbReference>
<dbReference type="GO" id="GO:0000398">
    <property type="term" value="P:mRNA splicing, via spliceosome"/>
    <property type="evidence" value="ECO:0007669"/>
    <property type="project" value="TreeGrafter"/>
</dbReference>
<gene>
    <name evidence="2" type="ORF">RS030_213247</name>
</gene>
<organism evidence="2 3">
    <name type="scientific">Cryptosporidium xiaoi</name>
    <dbReference type="NCBI Taxonomy" id="659607"/>
    <lineage>
        <taxon>Eukaryota</taxon>
        <taxon>Sar</taxon>
        <taxon>Alveolata</taxon>
        <taxon>Apicomplexa</taxon>
        <taxon>Conoidasida</taxon>
        <taxon>Coccidia</taxon>
        <taxon>Eucoccidiorida</taxon>
        <taxon>Eimeriorina</taxon>
        <taxon>Cryptosporidiidae</taxon>
        <taxon>Cryptosporidium</taxon>
    </lineage>
</organism>
<dbReference type="Proteomes" id="UP001311799">
    <property type="component" value="Unassembled WGS sequence"/>
</dbReference>
<dbReference type="Gene3D" id="3.60.21.10">
    <property type="match status" value="1"/>
</dbReference>
<dbReference type="GO" id="GO:0005634">
    <property type="term" value="C:nucleus"/>
    <property type="evidence" value="ECO:0007669"/>
    <property type="project" value="TreeGrafter"/>
</dbReference>
<dbReference type="Pfam" id="PF00149">
    <property type="entry name" value="Metallophos"/>
    <property type="match status" value="1"/>
</dbReference>
<evidence type="ECO:0000313" key="2">
    <source>
        <dbReference type="EMBL" id="KAK6589375.1"/>
    </source>
</evidence>
<dbReference type="SUPFAM" id="SSF56300">
    <property type="entry name" value="Metallo-dependent phosphatases"/>
    <property type="match status" value="1"/>
</dbReference>
<feature type="domain" description="Calcineurin-like phosphoesterase" evidence="1">
    <location>
        <begin position="1"/>
        <end position="241"/>
    </location>
</feature>
<keyword evidence="3" id="KW-1185">Reference proteome</keyword>
<dbReference type="InterPro" id="IPR029052">
    <property type="entry name" value="Metallo-depent_PP-like"/>
</dbReference>
<dbReference type="AlphaFoldDB" id="A0AAV9XYU2"/>
<dbReference type="EMBL" id="JAWDEY010000013">
    <property type="protein sequence ID" value="KAK6589375.1"/>
    <property type="molecule type" value="Genomic_DNA"/>
</dbReference>
<reference evidence="2 3" key="1">
    <citation type="submission" date="2023-10" db="EMBL/GenBank/DDBJ databases">
        <title>Comparative genomics analysis reveals potential genetic determinants of host preference in Cryptosporidium xiaoi.</title>
        <authorList>
            <person name="Xiao L."/>
            <person name="Li J."/>
        </authorList>
    </citation>
    <scope>NUCLEOTIDE SEQUENCE [LARGE SCALE GENOMIC DNA]</scope>
    <source>
        <strain evidence="2 3">52996</strain>
    </source>
</reference>
<dbReference type="GO" id="GO:0008419">
    <property type="term" value="F:RNA lariat debranching enzyme activity"/>
    <property type="evidence" value="ECO:0007669"/>
    <property type="project" value="TreeGrafter"/>
</dbReference>
<dbReference type="PANTHER" id="PTHR12849">
    <property type="entry name" value="RNA LARIAT DEBRANCHING ENZYME"/>
    <property type="match status" value="1"/>
</dbReference>
<dbReference type="InterPro" id="IPR004843">
    <property type="entry name" value="Calcineurin-like_PHP"/>
</dbReference>
<comment type="caution">
    <text evidence="2">The sequence shown here is derived from an EMBL/GenBank/DDBJ whole genome shotgun (WGS) entry which is preliminary data.</text>
</comment>
<accession>A0AAV9XYU2</accession>
<proteinExistence type="predicted"/>
<name>A0AAV9XYU2_9CRYT</name>
<sequence>MRIAVIGCCHGELNKLYDEISRNEVECGKKTDLVICCGDMQTVRNDEDLKNMAIKPHRSKYGDFLDYYEGKKLAPKLTIFVGGNHEVPNVLIPLYFGGWVAPNIYYLGGSGVIKICGVRIAGISGIYKSYDHHREYYEAEPYTEESKRSWYHIRQYEIQKILLLKENILNLINSDTDRKVNIFISHDWPRGIEKYGNVKYLFKRKPYIKKDVQSNNFGTPGFLEIINNLRPNYWFSGHHHCFFDASIPFESSNITSEFRAMDKFKKFGSPVRYFDIPSNDDKVFIQFDIEWLSILRSTLIDYPKDKTLTDGKSEIKLKEPEISDYEYIKEKLTKTLNCNDNIFEWPHWDHEGGDYKNYINQQDFILNIIK</sequence>
<evidence type="ECO:0000313" key="3">
    <source>
        <dbReference type="Proteomes" id="UP001311799"/>
    </source>
</evidence>
<protein>
    <submittedName>
        <fullName evidence="2">Dbr1p-like RNA lariat debranching enzyme</fullName>
    </submittedName>
</protein>
<evidence type="ECO:0000259" key="1">
    <source>
        <dbReference type="Pfam" id="PF00149"/>
    </source>
</evidence>